<gene>
    <name evidence="2" type="ORF">HIM_04270</name>
</gene>
<protein>
    <submittedName>
        <fullName evidence="2">Uncharacterized protein</fullName>
    </submittedName>
</protein>
<feature type="compositionally biased region" description="Basic and acidic residues" evidence="1">
    <location>
        <begin position="537"/>
        <end position="547"/>
    </location>
</feature>
<dbReference type="Proteomes" id="UP000054481">
    <property type="component" value="Unassembled WGS sequence"/>
</dbReference>
<evidence type="ECO:0000256" key="1">
    <source>
        <dbReference type="SAM" id="MobiDB-lite"/>
    </source>
</evidence>
<organism evidence="2 3">
    <name type="scientific">Hirsutella minnesotensis 3608</name>
    <dbReference type="NCBI Taxonomy" id="1043627"/>
    <lineage>
        <taxon>Eukaryota</taxon>
        <taxon>Fungi</taxon>
        <taxon>Dikarya</taxon>
        <taxon>Ascomycota</taxon>
        <taxon>Pezizomycotina</taxon>
        <taxon>Sordariomycetes</taxon>
        <taxon>Hypocreomycetidae</taxon>
        <taxon>Hypocreales</taxon>
        <taxon>Ophiocordycipitaceae</taxon>
        <taxon>Hirsutella</taxon>
    </lineage>
</organism>
<feature type="region of interest" description="Disordered" evidence="1">
    <location>
        <begin position="534"/>
        <end position="571"/>
    </location>
</feature>
<name>A0A0F7ZV88_9HYPO</name>
<feature type="region of interest" description="Disordered" evidence="1">
    <location>
        <begin position="317"/>
        <end position="352"/>
    </location>
</feature>
<reference evidence="2 3" key="1">
    <citation type="journal article" date="2014" name="Genome Biol. Evol.">
        <title>Comparative genomics and transcriptomics analyses reveal divergent lifestyle features of nematode endoparasitic fungus Hirsutella minnesotensis.</title>
        <authorList>
            <person name="Lai Y."/>
            <person name="Liu K."/>
            <person name="Zhang X."/>
            <person name="Zhang X."/>
            <person name="Li K."/>
            <person name="Wang N."/>
            <person name="Shu C."/>
            <person name="Wu Y."/>
            <person name="Wang C."/>
            <person name="Bushley K.E."/>
            <person name="Xiang M."/>
            <person name="Liu X."/>
        </authorList>
    </citation>
    <scope>NUCLEOTIDE SEQUENCE [LARGE SCALE GENOMIC DNA]</scope>
    <source>
        <strain evidence="2 3">3608</strain>
    </source>
</reference>
<accession>A0A0F7ZV88</accession>
<dbReference type="EMBL" id="KQ030512">
    <property type="protein sequence ID" value="KJZ76188.1"/>
    <property type="molecule type" value="Genomic_DNA"/>
</dbReference>
<feature type="region of interest" description="Disordered" evidence="1">
    <location>
        <begin position="210"/>
        <end position="265"/>
    </location>
</feature>
<dbReference type="AlphaFoldDB" id="A0A0F7ZV88"/>
<sequence>MLEAMQDVRAFPELPDDAPVSLRRIYDRIRPDWMRAVELFNAQDLFYYRESIQSISVTRSTCKVPSNRLCRRIRHGPQDKFTWFSWLCARRIWPCSELVDSSTFSALTTVFEEDENIWEDMLPKFWPHTKGYRYQKAQEVLRLLCTLQEGGDSASQQASEELLQTALNSSDSSLRGQLIRFIHESAYKDNQWDTKALKKARLELETKFPKPSFVSSNKRPVHPVPKENLLEDLPAGRKRKNAPRNDRGTNDTLDENKYLSPGSLSRAPSRALFNYGSELDGGEMHQVSPTSTLKGVRSSVTPSTEVADIRNLAMTNSAQAPVDLETKETVTTPGSQKRKRDGASNSFSDLPNRQPLLFQSKYVKVTQRQAVDSEGSITAKKLRRDSADIERSDVATIEQDRSAVSLIGRTELAAPNTTMQQLYTQKPLNITEQGERVVLVDAQAEMQVGQLLVAIERKDAQILKLEKLVKEQLMDFNTEIGFKVEKLARDFAATIALKDAQIKEQVELIRAAIESKDAQLDQLHKEVEVVLATSRRRPSDVRGRGANEQRTASSKSSGAKGAKGANSTKTKNDAKAAYTLIDLSDGEDRK</sequence>
<proteinExistence type="predicted"/>
<keyword evidence="3" id="KW-1185">Reference proteome</keyword>
<feature type="compositionally biased region" description="Low complexity" evidence="1">
    <location>
        <begin position="551"/>
        <end position="569"/>
    </location>
</feature>
<feature type="compositionally biased region" description="Basic and acidic residues" evidence="1">
    <location>
        <begin position="243"/>
        <end position="257"/>
    </location>
</feature>
<evidence type="ECO:0000313" key="3">
    <source>
        <dbReference type="Proteomes" id="UP000054481"/>
    </source>
</evidence>
<evidence type="ECO:0000313" key="2">
    <source>
        <dbReference type="EMBL" id="KJZ76188.1"/>
    </source>
</evidence>